<gene>
    <name evidence="3" type="ORF">ACBT_0342</name>
</gene>
<sequence length="232" mass="26373">MRTLLLSTTIAAFLSISLQARENPFILYEEKTGKVIESPPKVKNVTDLEEEQFIRDYQNKLKNPEQESEQRAPAQVQEKSYSKKEVDSLMLKTKYEAEQKAKALVKKELTKEPEQVVYVKPRADAATDETLISKNILPFIKVDYNDNKLLIATQDAVSKKFSINNENKLVIDFKGKKNFTANKHSLNSANFKAISTGNHAANGFYRIVIELASKPSSYNFDYNDSIISITKK</sequence>
<name>A0A7L5JMG3_9BACT</name>
<feature type="region of interest" description="Disordered" evidence="1">
    <location>
        <begin position="61"/>
        <end position="80"/>
    </location>
</feature>
<dbReference type="RefSeq" id="WP_024775838.1">
    <property type="nucleotide sequence ID" value="NZ_CP054051.1"/>
</dbReference>
<accession>A0A7L5JMG3</accession>
<feature type="compositionally biased region" description="Basic and acidic residues" evidence="1">
    <location>
        <begin position="61"/>
        <end position="70"/>
    </location>
</feature>
<dbReference type="EMBL" id="CP054051">
    <property type="protein sequence ID" value="QKJ26310.1"/>
    <property type="molecule type" value="Genomic_DNA"/>
</dbReference>
<evidence type="ECO:0000313" key="3">
    <source>
        <dbReference type="EMBL" id="QKJ26310.1"/>
    </source>
</evidence>
<proteinExistence type="predicted"/>
<organism evidence="3 4">
    <name type="scientific">Aliarcobacter cibarius</name>
    <dbReference type="NCBI Taxonomy" id="255507"/>
    <lineage>
        <taxon>Bacteria</taxon>
        <taxon>Pseudomonadati</taxon>
        <taxon>Campylobacterota</taxon>
        <taxon>Epsilonproteobacteria</taxon>
        <taxon>Campylobacterales</taxon>
        <taxon>Arcobacteraceae</taxon>
        <taxon>Aliarcobacter</taxon>
    </lineage>
</organism>
<dbReference type="AlphaFoldDB" id="A0A7L5JMG3"/>
<dbReference type="Proteomes" id="UP000509513">
    <property type="component" value="Chromosome"/>
</dbReference>
<evidence type="ECO:0000256" key="1">
    <source>
        <dbReference type="SAM" id="MobiDB-lite"/>
    </source>
</evidence>
<dbReference type="Pfam" id="PF11741">
    <property type="entry name" value="AMIN"/>
    <property type="match status" value="1"/>
</dbReference>
<evidence type="ECO:0000259" key="2">
    <source>
        <dbReference type="Pfam" id="PF11741"/>
    </source>
</evidence>
<dbReference type="KEGG" id="acib:ACBT_0342"/>
<evidence type="ECO:0000313" key="4">
    <source>
        <dbReference type="Proteomes" id="UP000509513"/>
    </source>
</evidence>
<dbReference type="InterPro" id="IPR021731">
    <property type="entry name" value="AMIN_dom"/>
</dbReference>
<reference evidence="3 4" key="1">
    <citation type="submission" date="2020-05" db="EMBL/GenBank/DDBJ databases">
        <title>Complete genome sequencing of Campylobacter and Arcobacter type strains.</title>
        <authorList>
            <person name="Miller W.G."/>
            <person name="Yee E."/>
        </authorList>
    </citation>
    <scope>NUCLEOTIDE SEQUENCE [LARGE SCALE GENOMIC DNA]</scope>
    <source>
        <strain evidence="3 4">LMG 21996</strain>
    </source>
</reference>
<protein>
    <submittedName>
        <fullName evidence="3">AMIN domain-containing protein</fullName>
    </submittedName>
</protein>
<feature type="domain" description="AMIN" evidence="2">
    <location>
        <begin position="145"/>
        <end position="222"/>
    </location>
</feature>